<sequence>MHNFYFLFDFWLLLGTIFAYCPENSDYIDGLNACLLYSDSEITFQGAEEICKVYGGHLVSLSNAFENNIVASYGMKDLKAGQAYIGLSRQSAGAQWAWTDTMSVGYYKWASGQPAQQNCVILDVTEMAWRTVDCTLKAAYICKFDQLIPTSPGPSTTRATTLCPDGWKFWNKTGMCYGAGQEMTFDDAEAYCITFGGHLASVHSDEENDFIKSLTYNTSCDRNDANWFFGTTILGGQIYDRTNLTDYWTDGSPTNYTRTLCNVGSGPDGNTILMGAYPTTCWDCAEGNWGTSPFERSEVVYPNFVCKTAPNPLFR</sequence>
<feature type="domain" description="C-type lectin" evidence="2">
    <location>
        <begin position="172"/>
        <end position="289"/>
    </location>
</feature>
<dbReference type="SUPFAM" id="SSF56436">
    <property type="entry name" value="C-type lectin-like"/>
    <property type="match status" value="2"/>
</dbReference>
<feature type="chain" id="PRO_5041926075" evidence="1">
    <location>
        <begin position="20"/>
        <end position="315"/>
    </location>
</feature>
<evidence type="ECO:0000313" key="4">
    <source>
        <dbReference type="WBParaSite" id="MBELARI_LOCUS5224"/>
    </source>
</evidence>
<evidence type="ECO:0000259" key="2">
    <source>
        <dbReference type="PROSITE" id="PS50041"/>
    </source>
</evidence>
<feature type="domain" description="C-type lectin" evidence="2">
    <location>
        <begin position="34"/>
        <end position="143"/>
    </location>
</feature>
<dbReference type="InterPro" id="IPR016187">
    <property type="entry name" value="CTDL_fold"/>
</dbReference>
<evidence type="ECO:0000256" key="1">
    <source>
        <dbReference type="SAM" id="SignalP"/>
    </source>
</evidence>
<dbReference type="InterPro" id="IPR016186">
    <property type="entry name" value="C-type_lectin-like/link_sf"/>
</dbReference>
<dbReference type="Pfam" id="PF00059">
    <property type="entry name" value="Lectin_C"/>
    <property type="match status" value="2"/>
</dbReference>
<feature type="signal peptide" evidence="1">
    <location>
        <begin position="1"/>
        <end position="19"/>
    </location>
</feature>
<proteinExistence type="predicted"/>
<dbReference type="AlphaFoldDB" id="A0AAF3J9R7"/>
<reference evidence="4" key="1">
    <citation type="submission" date="2024-02" db="UniProtKB">
        <authorList>
            <consortium name="WormBaseParasite"/>
        </authorList>
    </citation>
    <scope>IDENTIFICATION</scope>
</reference>
<protein>
    <submittedName>
        <fullName evidence="4">C-type lectin domain-containing protein</fullName>
    </submittedName>
</protein>
<dbReference type="InterPro" id="IPR050111">
    <property type="entry name" value="C-type_lectin/snaclec_domain"/>
</dbReference>
<dbReference type="InterPro" id="IPR001304">
    <property type="entry name" value="C-type_lectin-like"/>
</dbReference>
<dbReference type="PROSITE" id="PS50041">
    <property type="entry name" value="C_TYPE_LECTIN_2"/>
    <property type="match status" value="2"/>
</dbReference>
<dbReference type="SMART" id="SM00034">
    <property type="entry name" value="CLECT"/>
    <property type="match status" value="2"/>
</dbReference>
<dbReference type="Proteomes" id="UP000887575">
    <property type="component" value="Unassembled WGS sequence"/>
</dbReference>
<keyword evidence="3" id="KW-1185">Reference proteome</keyword>
<dbReference type="Gene3D" id="3.10.100.10">
    <property type="entry name" value="Mannose-Binding Protein A, subunit A"/>
    <property type="match status" value="2"/>
</dbReference>
<name>A0AAF3J9R7_9BILA</name>
<accession>A0AAF3J9R7</accession>
<dbReference type="PANTHER" id="PTHR22803">
    <property type="entry name" value="MANNOSE, PHOSPHOLIPASE, LECTIN RECEPTOR RELATED"/>
    <property type="match status" value="1"/>
</dbReference>
<dbReference type="WBParaSite" id="MBELARI_LOCUS5224">
    <property type="protein sequence ID" value="MBELARI_LOCUS5224"/>
    <property type="gene ID" value="MBELARI_LOCUS5224"/>
</dbReference>
<evidence type="ECO:0000313" key="3">
    <source>
        <dbReference type="Proteomes" id="UP000887575"/>
    </source>
</evidence>
<keyword evidence="1" id="KW-0732">Signal</keyword>
<dbReference type="CDD" id="cd00037">
    <property type="entry name" value="CLECT"/>
    <property type="match status" value="1"/>
</dbReference>
<organism evidence="3 4">
    <name type="scientific">Mesorhabditis belari</name>
    <dbReference type="NCBI Taxonomy" id="2138241"/>
    <lineage>
        <taxon>Eukaryota</taxon>
        <taxon>Metazoa</taxon>
        <taxon>Ecdysozoa</taxon>
        <taxon>Nematoda</taxon>
        <taxon>Chromadorea</taxon>
        <taxon>Rhabditida</taxon>
        <taxon>Rhabditina</taxon>
        <taxon>Rhabditomorpha</taxon>
        <taxon>Rhabditoidea</taxon>
        <taxon>Rhabditidae</taxon>
        <taxon>Mesorhabditinae</taxon>
        <taxon>Mesorhabditis</taxon>
    </lineage>
</organism>